<dbReference type="EMBL" id="JAATLK010000001">
    <property type="protein sequence ID" value="NIZ46594.1"/>
    <property type="molecule type" value="Genomic_DNA"/>
</dbReference>
<keyword evidence="6" id="KW-0436">Ligase</keyword>
<gene>
    <name evidence="6" type="ORF">HCT46_01455</name>
</gene>
<dbReference type="SUPFAM" id="SSF100950">
    <property type="entry name" value="NagB/RpiA/CoA transferase-like"/>
    <property type="match status" value="1"/>
</dbReference>
<dbReference type="InterPro" id="IPR024185">
    <property type="entry name" value="FTHF_cligase-like_sf"/>
</dbReference>
<evidence type="ECO:0000256" key="2">
    <source>
        <dbReference type="ARBA" id="ARBA00022741"/>
    </source>
</evidence>
<evidence type="ECO:0000256" key="5">
    <source>
        <dbReference type="RuleBase" id="RU361279"/>
    </source>
</evidence>
<evidence type="ECO:0000256" key="3">
    <source>
        <dbReference type="ARBA" id="ARBA00022840"/>
    </source>
</evidence>
<comment type="cofactor">
    <cofactor evidence="5">
        <name>Mg(2+)</name>
        <dbReference type="ChEBI" id="CHEBI:18420"/>
    </cofactor>
</comment>
<dbReference type="GO" id="GO:0035999">
    <property type="term" value="P:tetrahydrofolate interconversion"/>
    <property type="evidence" value="ECO:0007669"/>
    <property type="project" value="TreeGrafter"/>
</dbReference>
<feature type="binding site" evidence="4">
    <location>
        <begin position="133"/>
        <end position="141"/>
    </location>
    <ligand>
        <name>ATP</name>
        <dbReference type="ChEBI" id="CHEBI:30616"/>
    </ligand>
</feature>
<dbReference type="Gene3D" id="3.40.50.10420">
    <property type="entry name" value="NagB/RpiA/CoA transferase-like"/>
    <property type="match status" value="1"/>
</dbReference>
<evidence type="ECO:0000313" key="6">
    <source>
        <dbReference type="EMBL" id="NIZ46594.1"/>
    </source>
</evidence>
<dbReference type="InterPro" id="IPR002698">
    <property type="entry name" value="FTHF_cligase"/>
</dbReference>
<dbReference type="RefSeq" id="WP_167703048.1">
    <property type="nucleotide sequence ID" value="NZ_CP118168.1"/>
</dbReference>
<dbReference type="GO" id="GO:0005524">
    <property type="term" value="F:ATP binding"/>
    <property type="evidence" value="ECO:0007669"/>
    <property type="project" value="UniProtKB-KW"/>
</dbReference>
<organism evidence="6 7">
    <name type="scientific">Entomospira nematocerorum</name>
    <dbReference type="NCBI Taxonomy" id="2719987"/>
    <lineage>
        <taxon>Bacteria</taxon>
        <taxon>Pseudomonadati</taxon>
        <taxon>Spirochaetota</taxon>
        <taxon>Spirochaetia</taxon>
        <taxon>Spirochaetales</taxon>
        <taxon>Spirochaetaceae</taxon>
        <taxon>Entomospira</taxon>
    </lineage>
</organism>
<dbReference type="GO" id="GO:0046872">
    <property type="term" value="F:metal ion binding"/>
    <property type="evidence" value="ECO:0007669"/>
    <property type="project" value="UniProtKB-KW"/>
</dbReference>
<dbReference type="PIRSF" id="PIRSF006806">
    <property type="entry name" value="FTHF_cligase"/>
    <property type="match status" value="1"/>
</dbReference>
<keyword evidence="5" id="KW-0479">Metal-binding</keyword>
<comment type="similarity">
    <text evidence="1 5">Belongs to the 5-formyltetrahydrofolate cyclo-ligase family.</text>
</comment>
<sequence length="191" mass="21601">MNLLDSLYSMHSKEILRKKSKASIKDPLPIEHLIHSQLYHEAEYILAYMPLSYEVDISPLLEQVITDQKKLYLPKVVTQTTMIFLAVNDLKKDLQLGSYGIKEPIADLIPWRPSHKQSLILAPALATTTSGYRLGHGGGFYDRFLSSIKNNLPVTIAVTDHSFSSCSFPIESHDIPFSYILTQKNLIHATF</sequence>
<keyword evidence="5" id="KW-0460">Magnesium</keyword>
<proteinExistence type="inferred from homology"/>
<keyword evidence="2 4" id="KW-0547">Nucleotide-binding</keyword>
<dbReference type="Pfam" id="PF01812">
    <property type="entry name" value="5-FTHF_cyc-lig"/>
    <property type="match status" value="1"/>
</dbReference>
<protein>
    <recommendedName>
        <fullName evidence="5">5-formyltetrahydrofolate cyclo-ligase</fullName>
        <ecNumber evidence="5">6.3.3.2</ecNumber>
    </recommendedName>
</protein>
<reference evidence="6" key="1">
    <citation type="submission" date="2020-03" db="EMBL/GenBank/DDBJ databases">
        <title>Spirochaetal bacteria isolated from arthropods constitute a novel genus Entomospira genus novum within the order Spirochaetales.</title>
        <authorList>
            <person name="Grana-Miraglia L."/>
            <person name="Sikutova S."/>
            <person name="Fingerle V."/>
            <person name="Sing A."/>
            <person name="Castillo-Ramirez S."/>
            <person name="Margos G."/>
            <person name="Rudolf I."/>
        </authorList>
    </citation>
    <scope>NUCLEOTIDE SEQUENCE</scope>
    <source>
        <strain evidence="6">BR208</strain>
    </source>
</reference>
<feature type="binding site" evidence="4">
    <location>
        <position position="49"/>
    </location>
    <ligand>
        <name>substrate</name>
    </ligand>
</feature>
<dbReference type="EC" id="6.3.3.2" evidence="5"/>
<evidence type="ECO:0000256" key="4">
    <source>
        <dbReference type="PIRSR" id="PIRSR006806-1"/>
    </source>
</evidence>
<keyword evidence="3 4" id="KW-0067">ATP-binding</keyword>
<dbReference type="GO" id="GO:0030272">
    <property type="term" value="F:5-formyltetrahydrofolate cyclo-ligase activity"/>
    <property type="evidence" value="ECO:0007669"/>
    <property type="project" value="UniProtKB-EC"/>
</dbReference>
<feature type="binding site" evidence="4">
    <location>
        <position position="54"/>
    </location>
    <ligand>
        <name>substrate</name>
    </ligand>
</feature>
<name>A0A968KTV3_9SPIO</name>
<dbReference type="PANTHER" id="PTHR23407:SF1">
    <property type="entry name" value="5-FORMYLTETRAHYDROFOLATE CYCLO-LIGASE"/>
    <property type="match status" value="1"/>
</dbReference>
<dbReference type="GO" id="GO:0009396">
    <property type="term" value="P:folic acid-containing compound biosynthetic process"/>
    <property type="evidence" value="ECO:0007669"/>
    <property type="project" value="TreeGrafter"/>
</dbReference>
<dbReference type="AlphaFoldDB" id="A0A968KTV3"/>
<dbReference type="PANTHER" id="PTHR23407">
    <property type="entry name" value="ATPASE INHIBITOR/5-FORMYLTETRAHYDROFOLATE CYCLO-LIGASE"/>
    <property type="match status" value="1"/>
</dbReference>
<comment type="caution">
    <text evidence="6">The sequence shown here is derived from an EMBL/GenBank/DDBJ whole genome shotgun (WGS) entry which is preliminary data.</text>
</comment>
<dbReference type="Proteomes" id="UP000752013">
    <property type="component" value="Unassembled WGS sequence"/>
</dbReference>
<accession>A0A968KTV3</accession>
<dbReference type="InterPro" id="IPR037171">
    <property type="entry name" value="NagB/RpiA_transferase-like"/>
</dbReference>
<keyword evidence="7" id="KW-1185">Reference proteome</keyword>
<evidence type="ECO:0000313" key="7">
    <source>
        <dbReference type="Proteomes" id="UP000752013"/>
    </source>
</evidence>
<dbReference type="NCBIfam" id="TIGR02727">
    <property type="entry name" value="MTHFS_bact"/>
    <property type="match status" value="1"/>
</dbReference>
<evidence type="ECO:0000256" key="1">
    <source>
        <dbReference type="ARBA" id="ARBA00010638"/>
    </source>
</evidence>
<comment type="catalytic activity">
    <reaction evidence="5">
        <text>(6S)-5-formyl-5,6,7,8-tetrahydrofolate + ATP = (6R)-5,10-methenyltetrahydrofolate + ADP + phosphate</text>
        <dbReference type="Rhea" id="RHEA:10488"/>
        <dbReference type="ChEBI" id="CHEBI:30616"/>
        <dbReference type="ChEBI" id="CHEBI:43474"/>
        <dbReference type="ChEBI" id="CHEBI:57455"/>
        <dbReference type="ChEBI" id="CHEBI:57457"/>
        <dbReference type="ChEBI" id="CHEBI:456216"/>
        <dbReference type="EC" id="6.3.3.2"/>
    </reaction>
</comment>